<feature type="transmembrane region" description="Helical" evidence="2">
    <location>
        <begin position="121"/>
        <end position="141"/>
    </location>
</feature>
<keyword evidence="2" id="KW-0472">Membrane</keyword>
<dbReference type="Gene3D" id="3.30.450.40">
    <property type="match status" value="1"/>
</dbReference>
<gene>
    <name evidence="4" type="ORF">PPN31114_01026</name>
</gene>
<dbReference type="Gene3D" id="3.30.70.2880">
    <property type="match status" value="1"/>
</dbReference>
<sequence>MTTATPNDAEPARDAHASARVRRSQPLGNLGVWGRWLAPAVARPFAALEIVGVMALAIFVAWEFRPEDPLLRTAQFPWLWLIAMVTALRYGALAGAGSGALLALAWYLLSGRFGEAFPIGYFAGGMTAVLVAGHFCDVWSYRTRRAHSINGYLNDRLVAITHNHYLLRVSHERLERDLLARPVTLRDAITRLRDLTVRRAGDGQLSGGMSLPNAQPMLEFAALTCQIEVASLFPVRGERLGTTALARVGESFEPVTDDPLVQHCLREGTLTHVRSDAAASETSPYLACAPLVDADGQLVSVLIVRRMPFLALNHDNLQLLLVLLAYYADGVAQQPLVAEVRASVPQAPYDFALELGRLARLKRGSGIESSLVALVFPRGARGDSLFEQTVRQRRALDALWTLGTPRQQIAIALMPITDEHGIDGYLLRVENLLRQQYDVDFQSAHIAIHSAHVDADAPGEGLLKLVERCTGHG</sequence>
<dbReference type="EMBL" id="CABPSK010000001">
    <property type="protein sequence ID" value="VVD78972.1"/>
    <property type="molecule type" value="Genomic_DNA"/>
</dbReference>
<feature type="domain" description="PelD GGDEF" evidence="3">
    <location>
        <begin position="345"/>
        <end position="469"/>
    </location>
</feature>
<dbReference type="GeneID" id="300403082"/>
<keyword evidence="5" id="KW-1185">Reference proteome</keyword>
<accession>A0A5E4SVA6</accession>
<dbReference type="InterPro" id="IPR031583">
    <property type="entry name" value="PelD_GGDEF"/>
</dbReference>
<dbReference type="InterPro" id="IPR029016">
    <property type="entry name" value="GAF-like_dom_sf"/>
</dbReference>
<reference evidence="4 5" key="1">
    <citation type="submission" date="2019-08" db="EMBL/GenBank/DDBJ databases">
        <authorList>
            <person name="Peeters C."/>
        </authorList>
    </citation>
    <scope>NUCLEOTIDE SEQUENCE [LARGE SCALE GENOMIC DNA]</scope>
    <source>
        <strain evidence="4 5">LMG 31114</strain>
    </source>
</reference>
<dbReference type="Proteomes" id="UP000366945">
    <property type="component" value="Unassembled WGS sequence"/>
</dbReference>
<evidence type="ECO:0000256" key="2">
    <source>
        <dbReference type="SAM" id="Phobius"/>
    </source>
</evidence>
<feature type="transmembrane region" description="Helical" evidence="2">
    <location>
        <begin position="76"/>
        <end position="109"/>
    </location>
</feature>
<dbReference type="InterPro" id="IPR038367">
    <property type="entry name" value="PelD_GGDEF_sf"/>
</dbReference>
<dbReference type="Pfam" id="PF16963">
    <property type="entry name" value="PelD_GGDEF"/>
    <property type="match status" value="1"/>
</dbReference>
<evidence type="ECO:0000259" key="3">
    <source>
        <dbReference type="Pfam" id="PF16963"/>
    </source>
</evidence>
<evidence type="ECO:0000256" key="1">
    <source>
        <dbReference type="SAM" id="MobiDB-lite"/>
    </source>
</evidence>
<name>A0A5E4SVA6_9BURK</name>
<protein>
    <submittedName>
        <fullName evidence="4">Transmembrane protein</fullName>
    </submittedName>
</protein>
<organism evidence="4 5">
    <name type="scientific">Pandoraea pneumonica</name>
    <dbReference type="NCBI Taxonomy" id="2508299"/>
    <lineage>
        <taxon>Bacteria</taxon>
        <taxon>Pseudomonadati</taxon>
        <taxon>Pseudomonadota</taxon>
        <taxon>Betaproteobacteria</taxon>
        <taxon>Burkholderiales</taxon>
        <taxon>Burkholderiaceae</taxon>
        <taxon>Pandoraea</taxon>
    </lineage>
</organism>
<feature type="region of interest" description="Disordered" evidence="1">
    <location>
        <begin position="1"/>
        <end position="20"/>
    </location>
</feature>
<proteinExistence type="predicted"/>
<evidence type="ECO:0000313" key="4">
    <source>
        <dbReference type="EMBL" id="VVD78972.1"/>
    </source>
</evidence>
<keyword evidence="2" id="KW-1133">Transmembrane helix</keyword>
<dbReference type="AlphaFoldDB" id="A0A5E4SVA6"/>
<dbReference type="RefSeq" id="WP_150678361.1">
    <property type="nucleotide sequence ID" value="NZ_CABPSK010000001.1"/>
</dbReference>
<dbReference type="SUPFAM" id="SSF55781">
    <property type="entry name" value="GAF domain-like"/>
    <property type="match status" value="1"/>
</dbReference>
<dbReference type="OrthoDB" id="5442761at2"/>
<feature type="transmembrane region" description="Helical" evidence="2">
    <location>
        <begin position="45"/>
        <end position="64"/>
    </location>
</feature>
<keyword evidence="2 4" id="KW-0812">Transmembrane</keyword>
<evidence type="ECO:0000313" key="5">
    <source>
        <dbReference type="Proteomes" id="UP000366945"/>
    </source>
</evidence>